<organism evidence="17 18">
    <name type="scientific">Cylicocyclus nassatus</name>
    <name type="common">Nematode worm</name>
    <dbReference type="NCBI Taxonomy" id="53992"/>
    <lineage>
        <taxon>Eukaryota</taxon>
        <taxon>Metazoa</taxon>
        <taxon>Ecdysozoa</taxon>
        <taxon>Nematoda</taxon>
        <taxon>Chromadorea</taxon>
        <taxon>Rhabditida</taxon>
        <taxon>Rhabditina</taxon>
        <taxon>Rhabditomorpha</taxon>
        <taxon>Strongyloidea</taxon>
        <taxon>Strongylidae</taxon>
        <taxon>Cylicocyclus</taxon>
    </lineage>
</organism>
<evidence type="ECO:0000256" key="4">
    <source>
        <dbReference type="ARBA" id="ARBA00022741"/>
    </source>
</evidence>
<feature type="compositionally biased region" description="Basic and acidic residues" evidence="14">
    <location>
        <begin position="40"/>
        <end position="60"/>
    </location>
</feature>
<dbReference type="AlphaFoldDB" id="A0AA36GUU9"/>
<dbReference type="SMART" id="SM00487">
    <property type="entry name" value="DEXDc"/>
    <property type="match status" value="1"/>
</dbReference>
<evidence type="ECO:0000313" key="17">
    <source>
        <dbReference type="EMBL" id="CAJ0598786.1"/>
    </source>
</evidence>
<feature type="domain" description="Helicase ATP-binding" evidence="15">
    <location>
        <begin position="168"/>
        <end position="342"/>
    </location>
</feature>
<comment type="caution">
    <text evidence="17">The sequence shown here is derived from an EMBL/GenBank/DDBJ whole genome shotgun (WGS) entry which is preliminary data.</text>
</comment>
<dbReference type="SUPFAM" id="SSF52540">
    <property type="entry name" value="P-loop containing nucleoside triphosphate hydrolases"/>
    <property type="match status" value="1"/>
</dbReference>
<evidence type="ECO:0000256" key="5">
    <source>
        <dbReference type="ARBA" id="ARBA00022801"/>
    </source>
</evidence>
<evidence type="ECO:0000256" key="8">
    <source>
        <dbReference type="ARBA" id="ARBA00023125"/>
    </source>
</evidence>
<evidence type="ECO:0000256" key="1">
    <source>
        <dbReference type="ARBA" id="ARBA00004123"/>
    </source>
</evidence>
<dbReference type="PROSITE" id="PS51194">
    <property type="entry name" value="HELICASE_CTER"/>
    <property type="match status" value="1"/>
</dbReference>
<evidence type="ECO:0000256" key="9">
    <source>
        <dbReference type="ARBA" id="ARBA00023235"/>
    </source>
</evidence>
<dbReference type="Pfam" id="PF00270">
    <property type="entry name" value="DEAD"/>
    <property type="match status" value="1"/>
</dbReference>
<dbReference type="Proteomes" id="UP001176961">
    <property type="component" value="Unassembled WGS sequence"/>
</dbReference>
<dbReference type="InterPro" id="IPR032284">
    <property type="entry name" value="RecQ_Zn-bd"/>
</dbReference>
<dbReference type="GO" id="GO:0000724">
    <property type="term" value="P:double-strand break repair via homologous recombination"/>
    <property type="evidence" value="ECO:0007669"/>
    <property type="project" value="TreeGrafter"/>
</dbReference>
<feature type="compositionally biased region" description="Polar residues" evidence="14">
    <location>
        <begin position="61"/>
        <end position="71"/>
    </location>
</feature>
<protein>
    <recommendedName>
        <fullName evidence="13">ATP-dependent DNA helicase</fullName>
        <ecNumber evidence="13">5.6.2.4</ecNumber>
    </recommendedName>
</protein>
<evidence type="ECO:0000256" key="11">
    <source>
        <dbReference type="ARBA" id="ARBA00034617"/>
    </source>
</evidence>
<evidence type="ECO:0000256" key="10">
    <source>
        <dbReference type="ARBA" id="ARBA00023242"/>
    </source>
</evidence>
<keyword evidence="10 13" id="KW-0539">Nucleus</keyword>
<keyword evidence="7 13" id="KW-0067">ATP-binding</keyword>
<dbReference type="GO" id="GO:0005737">
    <property type="term" value="C:cytoplasm"/>
    <property type="evidence" value="ECO:0007669"/>
    <property type="project" value="TreeGrafter"/>
</dbReference>
<dbReference type="Gene3D" id="3.40.50.300">
    <property type="entry name" value="P-loop containing nucleotide triphosphate hydrolases"/>
    <property type="match status" value="2"/>
</dbReference>
<dbReference type="NCBIfam" id="TIGR00614">
    <property type="entry name" value="recQ_fam"/>
    <property type="match status" value="1"/>
</dbReference>
<dbReference type="Pfam" id="PF16124">
    <property type="entry name" value="RecQ_Zn_bind"/>
    <property type="match status" value="1"/>
</dbReference>
<dbReference type="GO" id="GO:0009378">
    <property type="term" value="F:four-way junction helicase activity"/>
    <property type="evidence" value="ECO:0007669"/>
    <property type="project" value="TreeGrafter"/>
</dbReference>
<dbReference type="GO" id="GO:0005694">
    <property type="term" value="C:chromosome"/>
    <property type="evidence" value="ECO:0007669"/>
    <property type="project" value="TreeGrafter"/>
</dbReference>
<evidence type="ECO:0000256" key="7">
    <source>
        <dbReference type="ARBA" id="ARBA00022840"/>
    </source>
</evidence>
<evidence type="ECO:0000259" key="16">
    <source>
        <dbReference type="PROSITE" id="PS51194"/>
    </source>
</evidence>
<dbReference type="PROSITE" id="PS00690">
    <property type="entry name" value="DEAH_ATP_HELICASE"/>
    <property type="match status" value="1"/>
</dbReference>
<dbReference type="SMART" id="SM00490">
    <property type="entry name" value="HELICc"/>
    <property type="match status" value="1"/>
</dbReference>
<dbReference type="InterPro" id="IPR001650">
    <property type="entry name" value="Helicase_C-like"/>
</dbReference>
<evidence type="ECO:0000256" key="13">
    <source>
        <dbReference type="RuleBase" id="RU364117"/>
    </source>
</evidence>
<feature type="region of interest" description="Disordered" evidence="14">
    <location>
        <begin position="33"/>
        <end position="73"/>
    </location>
</feature>
<accession>A0AA36GUU9</accession>
<dbReference type="PANTHER" id="PTHR13710:SF152">
    <property type="entry name" value="ATP-DEPENDENT DNA HELICASE Q5"/>
    <property type="match status" value="1"/>
</dbReference>
<comment type="catalytic activity">
    <reaction evidence="11 13">
        <text>Couples ATP hydrolysis with the unwinding of duplex DNA by translocating in the 3'-5' direction.</text>
        <dbReference type="EC" id="5.6.2.4"/>
    </reaction>
</comment>
<gene>
    <name evidence="17" type="ORF">CYNAS_LOCUS10769</name>
</gene>
<dbReference type="InterPro" id="IPR027417">
    <property type="entry name" value="P-loop_NTPase"/>
</dbReference>
<name>A0AA36GUU9_CYLNA</name>
<dbReference type="Pfam" id="PF00271">
    <property type="entry name" value="Helicase_C"/>
    <property type="match status" value="1"/>
</dbReference>
<keyword evidence="6 13" id="KW-0347">Helicase</keyword>
<keyword evidence="18" id="KW-1185">Reference proteome</keyword>
<comment type="similarity">
    <text evidence="2 13">Belongs to the helicase family. RecQ subfamily.</text>
</comment>
<keyword evidence="9" id="KW-0413">Isomerase</keyword>
<evidence type="ECO:0000256" key="6">
    <source>
        <dbReference type="ARBA" id="ARBA00022806"/>
    </source>
</evidence>
<evidence type="ECO:0000259" key="15">
    <source>
        <dbReference type="PROSITE" id="PS51192"/>
    </source>
</evidence>
<keyword evidence="3" id="KW-0479">Metal-binding</keyword>
<dbReference type="InterPro" id="IPR011545">
    <property type="entry name" value="DEAD/DEAH_box_helicase_dom"/>
</dbReference>
<dbReference type="GO" id="GO:0046872">
    <property type="term" value="F:metal ion binding"/>
    <property type="evidence" value="ECO:0007669"/>
    <property type="project" value="UniProtKB-KW"/>
</dbReference>
<dbReference type="InterPro" id="IPR002464">
    <property type="entry name" value="DNA/RNA_helicase_DEAH_CS"/>
</dbReference>
<evidence type="ECO:0000313" key="18">
    <source>
        <dbReference type="Proteomes" id="UP001176961"/>
    </source>
</evidence>
<dbReference type="GO" id="GO:0016787">
    <property type="term" value="F:hydrolase activity"/>
    <property type="evidence" value="ECO:0007669"/>
    <property type="project" value="UniProtKB-KW"/>
</dbReference>
<dbReference type="GO" id="GO:0043138">
    <property type="term" value="F:3'-5' DNA helicase activity"/>
    <property type="evidence" value="ECO:0007669"/>
    <property type="project" value="UniProtKB-EC"/>
</dbReference>
<dbReference type="FunFam" id="3.40.50.300:FF:000444">
    <property type="entry name" value="ATP-dependent DNA helicase"/>
    <property type="match status" value="1"/>
</dbReference>
<dbReference type="InterPro" id="IPR014001">
    <property type="entry name" value="Helicase_ATP-bd"/>
</dbReference>
<proteinExistence type="inferred from homology"/>
<dbReference type="EMBL" id="CATQJL010000223">
    <property type="protein sequence ID" value="CAJ0598786.1"/>
    <property type="molecule type" value="Genomic_DNA"/>
</dbReference>
<comment type="subcellular location">
    <subcellularLocation>
        <location evidence="1 13">Nucleus</location>
    </subcellularLocation>
</comment>
<comment type="catalytic activity">
    <reaction evidence="12 13">
        <text>ATP + H2O = ADP + phosphate + H(+)</text>
        <dbReference type="Rhea" id="RHEA:13065"/>
        <dbReference type="ChEBI" id="CHEBI:15377"/>
        <dbReference type="ChEBI" id="CHEBI:15378"/>
        <dbReference type="ChEBI" id="CHEBI:30616"/>
        <dbReference type="ChEBI" id="CHEBI:43474"/>
        <dbReference type="ChEBI" id="CHEBI:456216"/>
    </reaction>
</comment>
<dbReference type="InterPro" id="IPR004589">
    <property type="entry name" value="DNA_helicase_ATP-dep_RecQ"/>
</dbReference>
<evidence type="ECO:0000256" key="12">
    <source>
        <dbReference type="ARBA" id="ARBA00049360"/>
    </source>
</evidence>
<sequence length="798" mass="89895">MKRDRSIEITVWLGVTANFEIMGGEDIEEIVIESDEELPEKEASEDKIKAKTNGENKSSSKEQNGSKSTTKNKWDFLMKPSTSKVKSEVIRTTGKAKGEVVSIVETDASTSTANSANKTEDKKAQKIAANDGVKIMKIAELEVERDRVLKEVFGHKKFKSSLQKKATNCILLRKADVYVSLPTGAGKSLCYQLPAVVHAGVTVVVSPLIALITDQIVALKEKGIPSESLNSKLSASERTRIIEDLRNSKPTLKLLYITPEAAATDNMRRILASLHKRNLLSYFVVDEAHCVTHWGHDFRPDYLKLKALRDVCPNVPWIALTATANVKAQDDIIDQLKLKHVQTFKASTFRGNLYYDVYMKDHLTVAPERHLAEFILRCLKVPKEKTEELGKFVKKAALKHEKSSFIFSYFRVYQGSGIIYCRTRDECDQVAQMLSFAHIQCLSYHAGLSNKMRDEVQNKWMTNEVPVIAATIAFGMGIDKPDVRFVVHWTCPQNLAAYYQESGRAGRDGQRSYCRIYYSLSDKDFLHFLVRRDLALLKGKGISEESKKQQAAAMQLGLEKMVDYAEVAHCRHVCFAKYFGENDLPPCRQHCDFCKDPKGTMRRASQFQTACTSTKMAKASRAKPDDGELYGGGKRSFREDDDSYCSGGDAMERLEKEEAARMREVVASEFAKRRKLEARESVNDDYVPSTEYPIKEPKAKLVPNLRPQRREDVVRLIGLALEANWLLFERPCSTIDAGTALEWSIYRSTKSVTVYQHKTAAKIAEIKKLTKEGEHFQFVPEPNGSNSFVSAVSMMESG</sequence>
<dbReference type="PANTHER" id="PTHR13710">
    <property type="entry name" value="DNA HELICASE RECQ FAMILY MEMBER"/>
    <property type="match status" value="1"/>
</dbReference>
<evidence type="ECO:0000256" key="3">
    <source>
        <dbReference type="ARBA" id="ARBA00022723"/>
    </source>
</evidence>
<keyword evidence="4 13" id="KW-0547">Nucleotide-binding</keyword>
<dbReference type="EC" id="5.6.2.4" evidence="13"/>
<reference evidence="17" key="1">
    <citation type="submission" date="2023-07" db="EMBL/GenBank/DDBJ databases">
        <authorList>
            <consortium name="CYATHOMIX"/>
        </authorList>
    </citation>
    <scope>NUCLEOTIDE SEQUENCE</scope>
    <source>
        <strain evidence="17">N/A</strain>
    </source>
</reference>
<dbReference type="PROSITE" id="PS51192">
    <property type="entry name" value="HELICASE_ATP_BIND_1"/>
    <property type="match status" value="1"/>
</dbReference>
<dbReference type="Gene3D" id="6.10.250.3140">
    <property type="match status" value="1"/>
</dbReference>
<keyword evidence="8" id="KW-0238">DNA-binding</keyword>
<evidence type="ECO:0000256" key="2">
    <source>
        <dbReference type="ARBA" id="ARBA00005446"/>
    </source>
</evidence>
<dbReference type="GO" id="GO:0005634">
    <property type="term" value="C:nucleus"/>
    <property type="evidence" value="ECO:0007669"/>
    <property type="project" value="UniProtKB-SubCell"/>
</dbReference>
<feature type="domain" description="Helicase C-terminal" evidence="16">
    <location>
        <begin position="405"/>
        <end position="554"/>
    </location>
</feature>
<dbReference type="GO" id="GO:0005524">
    <property type="term" value="F:ATP binding"/>
    <property type="evidence" value="ECO:0007669"/>
    <property type="project" value="UniProtKB-KW"/>
</dbReference>
<dbReference type="GO" id="GO:0003677">
    <property type="term" value="F:DNA binding"/>
    <property type="evidence" value="ECO:0007669"/>
    <property type="project" value="UniProtKB-KW"/>
</dbReference>
<dbReference type="CDD" id="cd18794">
    <property type="entry name" value="SF2_C_RecQ"/>
    <property type="match status" value="1"/>
</dbReference>
<evidence type="ECO:0000256" key="14">
    <source>
        <dbReference type="SAM" id="MobiDB-lite"/>
    </source>
</evidence>
<keyword evidence="5 13" id="KW-0378">Hydrolase</keyword>